<comment type="caution">
    <text evidence="5">The sequence shown here is derived from an EMBL/GenBank/DDBJ whole genome shotgun (WGS) entry which is preliminary data.</text>
</comment>
<dbReference type="InterPro" id="IPR014284">
    <property type="entry name" value="RNA_pol_sigma-70_dom"/>
</dbReference>
<dbReference type="PANTHER" id="PTHR43133:SF51">
    <property type="entry name" value="RNA POLYMERASE SIGMA FACTOR"/>
    <property type="match status" value="1"/>
</dbReference>
<reference evidence="5 6" key="1">
    <citation type="submission" date="2019-10" db="EMBL/GenBank/DDBJ databases">
        <title>Epibacterium sp. nov., isolated from seawater.</title>
        <authorList>
            <person name="Zhang X."/>
            <person name="Li N."/>
        </authorList>
    </citation>
    <scope>NUCLEOTIDE SEQUENCE [LARGE SCALE GENOMIC DNA]</scope>
    <source>
        <strain evidence="5 6">SM1979</strain>
    </source>
</reference>
<dbReference type="NCBIfam" id="TIGR02937">
    <property type="entry name" value="sigma70-ECF"/>
    <property type="match status" value="1"/>
</dbReference>
<sequence length="285" mass="31652">MERNIHESVKLAQGGDKAALSEVVSHIQDTIFRLSIRMLADFTAAEDATQEILVLVITKLSQFREDSRFSTWVYRIAVNYLLTAKKIRAREFGLTFDEYGEDLENGLQDHEATDPTDTIMYNELRVACTMAMLLCLDINHRIAYVLGRVFELDQSEAIRILDLPAATYRKRLSRASAKVEAFTAQKCGVVASNTAACSCPRRLPRALEMGCVGPEAELTRSGESGPSYDDVIQEVARVEDGLQGLCAQRLVPAFKNPRDFTEKLEQILTIQAGNPAAPDDIPTPP</sequence>
<dbReference type="GO" id="GO:0016987">
    <property type="term" value="F:sigma factor activity"/>
    <property type="evidence" value="ECO:0007669"/>
    <property type="project" value="UniProtKB-KW"/>
</dbReference>
<dbReference type="InterPro" id="IPR039425">
    <property type="entry name" value="RNA_pol_sigma-70-like"/>
</dbReference>
<dbReference type="PANTHER" id="PTHR43133">
    <property type="entry name" value="RNA POLYMERASE ECF-TYPE SIGMA FACTO"/>
    <property type="match status" value="1"/>
</dbReference>
<evidence type="ECO:0000256" key="3">
    <source>
        <dbReference type="ARBA" id="ARBA00023163"/>
    </source>
</evidence>
<organism evidence="5 6">
    <name type="scientific">Tritonibacter litoralis</name>
    <dbReference type="NCBI Taxonomy" id="2662264"/>
    <lineage>
        <taxon>Bacteria</taxon>
        <taxon>Pseudomonadati</taxon>
        <taxon>Pseudomonadota</taxon>
        <taxon>Alphaproteobacteria</taxon>
        <taxon>Rhodobacterales</taxon>
        <taxon>Paracoccaceae</taxon>
        <taxon>Tritonibacter</taxon>
    </lineage>
</organism>
<accession>A0A843YMY8</accession>
<dbReference type="AlphaFoldDB" id="A0A843YMY8"/>
<evidence type="ECO:0000313" key="6">
    <source>
        <dbReference type="Proteomes" id="UP000444174"/>
    </source>
</evidence>
<name>A0A843YMY8_9RHOB</name>
<keyword evidence="3" id="KW-0804">Transcription</keyword>
<dbReference type="EMBL" id="WIBF01000024">
    <property type="protein sequence ID" value="MQQ10774.1"/>
    <property type="molecule type" value="Genomic_DNA"/>
</dbReference>
<keyword evidence="6" id="KW-1185">Reference proteome</keyword>
<dbReference type="InterPro" id="IPR007627">
    <property type="entry name" value="RNA_pol_sigma70_r2"/>
</dbReference>
<evidence type="ECO:0000259" key="4">
    <source>
        <dbReference type="Pfam" id="PF04542"/>
    </source>
</evidence>
<proteinExistence type="predicted"/>
<dbReference type="RefSeq" id="WP_153217996.1">
    <property type="nucleotide sequence ID" value="NZ_WIBF01000024.1"/>
</dbReference>
<dbReference type="SUPFAM" id="SSF88946">
    <property type="entry name" value="Sigma2 domain of RNA polymerase sigma factors"/>
    <property type="match status" value="1"/>
</dbReference>
<keyword evidence="2" id="KW-0731">Sigma factor</keyword>
<dbReference type="GO" id="GO:0006352">
    <property type="term" value="P:DNA-templated transcription initiation"/>
    <property type="evidence" value="ECO:0007669"/>
    <property type="project" value="InterPro"/>
</dbReference>
<evidence type="ECO:0000313" key="5">
    <source>
        <dbReference type="EMBL" id="MQQ10774.1"/>
    </source>
</evidence>
<gene>
    <name evidence="5" type="ORF">GFB49_20160</name>
</gene>
<keyword evidence="1" id="KW-0805">Transcription regulation</keyword>
<dbReference type="Pfam" id="PF04542">
    <property type="entry name" value="Sigma70_r2"/>
    <property type="match status" value="1"/>
</dbReference>
<evidence type="ECO:0000256" key="2">
    <source>
        <dbReference type="ARBA" id="ARBA00023082"/>
    </source>
</evidence>
<evidence type="ECO:0000256" key="1">
    <source>
        <dbReference type="ARBA" id="ARBA00023015"/>
    </source>
</evidence>
<feature type="domain" description="RNA polymerase sigma-70 region 2" evidence="4">
    <location>
        <begin position="24"/>
        <end position="86"/>
    </location>
</feature>
<dbReference type="Proteomes" id="UP000444174">
    <property type="component" value="Unassembled WGS sequence"/>
</dbReference>
<dbReference type="InterPro" id="IPR013325">
    <property type="entry name" value="RNA_pol_sigma_r2"/>
</dbReference>
<dbReference type="Gene3D" id="1.10.1740.10">
    <property type="match status" value="1"/>
</dbReference>
<protein>
    <submittedName>
        <fullName evidence="5">Sigma-70 family RNA polymerase sigma factor</fullName>
    </submittedName>
</protein>